<dbReference type="OrthoDB" id="9771932at2"/>
<dbReference type="InterPro" id="IPR032465">
    <property type="entry name" value="ACMSD"/>
</dbReference>
<dbReference type="PANTHER" id="PTHR21240:SF28">
    <property type="entry name" value="ISO-OROTATE DECARBOXYLASE (EUROFUNG)"/>
    <property type="match status" value="1"/>
</dbReference>
<accession>A0A498RDY8</accession>
<keyword evidence="4" id="KW-1185">Reference proteome</keyword>
<sequence length="263" mass="29217">MIIDSHAHVMLPPERHIELMAEAHIDQTILFTTMVHPETTKGLKELETELNQLYEILNGVRDPLRERIHALEELAQIVGANPDKYIGFGSIPFGLSYKENLGWIEKYVVGNGFRGIGELTPGTGQVPQMDALFRAVQEVGSLPLWVHTFFPLKLEDIKALLDLARQYPTVPVIIGHLGGIHWLDTLQAAKEIPNVYLDLSATFTTLAPSLAIRELPERTLFSSDAPYASPLIAKMILEHLTTDNYVLEQVLGGNIAKLLQLAG</sequence>
<reference evidence="3 4" key="1">
    <citation type="submission" date="2018-06" db="EMBL/GenBank/DDBJ databases">
        <authorList>
            <person name="Strepis N."/>
        </authorList>
    </citation>
    <scope>NUCLEOTIDE SEQUENCE [LARGE SCALE GENOMIC DNA]</scope>
    <source>
        <strain evidence="3">LUCI</strain>
    </source>
</reference>
<keyword evidence="1" id="KW-0456">Lyase</keyword>
<feature type="domain" description="Amidohydrolase-related" evidence="2">
    <location>
        <begin position="3"/>
        <end position="260"/>
    </location>
</feature>
<dbReference type="GO" id="GO:0016787">
    <property type="term" value="F:hydrolase activity"/>
    <property type="evidence" value="ECO:0007669"/>
    <property type="project" value="UniProtKB-KW"/>
</dbReference>
<evidence type="ECO:0000313" key="4">
    <source>
        <dbReference type="Proteomes" id="UP000277811"/>
    </source>
</evidence>
<dbReference type="Proteomes" id="UP000277811">
    <property type="component" value="Unassembled WGS sequence"/>
</dbReference>
<dbReference type="GO" id="GO:0005737">
    <property type="term" value="C:cytoplasm"/>
    <property type="evidence" value="ECO:0007669"/>
    <property type="project" value="TreeGrafter"/>
</dbReference>
<dbReference type="EMBL" id="UPPP01000105">
    <property type="protein sequence ID" value="VBB09040.1"/>
    <property type="molecule type" value="Genomic_DNA"/>
</dbReference>
<keyword evidence="3" id="KW-0378">Hydrolase</keyword>
<dbReference type="InterPro" id="IPR006680">
    <property type="entry name" value="Amidohydro-rel"/>
</dbReference>
<proteinExistence type="predicted"/>
<dbReference type="GO" id="GO:0019748">
    <property type="term" value="P:secondary metabolic process"/>
    <property type="evidence" value="ECO:0007669"/>
    <property type="project" value="TreeGrafter"/>
</dbReference>
<gene>
    <name evidence="3" type="ORF">LUCI_4326</name>
</gene>
<evidence type="ECO:0000256" key="1">
    <source>
        <dbReference type="ARBA" id="ARBA00023239"/>
    </source>
</evidence>
<dbReference type="SUPFAM" id="SSF51556">
    <property type="entry name" value="Metallo-dependent hydrolases"/>
    <property type="match status" value="1"/>
</dbReference>
<dbReference type="InterPro" id="IPR032466">
    <property type="entry name" value="Metal_Hydrolase"/>
</dbReference>
<dbReference type="Pfam" id="PF04909">
    <property type="entry name" value="Amidohydro_2"/>
    <property type="match status" value="1"/>
</dbReference>
<organism evidence="3 4">
    <name type="scientific">Lucifera butyrica</name>
    <dbReference type="NCBI Taxonomy" id="1351585"/>
    <lineage>
        <taxon>Bacteria</taxon>
        <taxon>Bacillati</taxon>
        <taxon>Bacillota</taxon>
        <taxon>Negativicutes</taxon>
        <taxon>Veillonellales</taxon>
        <taxon>Veillonellaceae</taxon>
        <taxon>Lucifera</taxon>
    </lineage>
</organism>
<name>A0A498RDY8_9FIRM</name>
<dbReference type="AlphaFoldDB" id="A0A498RDY8"/>
<evidence type="ECO:0000313" key="3">
    <source>
        <dbReference type="EMBL" id="VBB09040.1"/>
    </source>
</evidence>
<dbReference type="Gene3D" id="3.20.20.140">
    <property type="entry name" value="Metal-dependent hydrolases"/>
    <property type="match status" value="1"/>
</dbReference>
<evidence type="ECO:0000259" key="2">
    <source>
        <dbReference type="Pfam" id="PF04909"/>
    </source>
</evidence>
<dbReference type="GO" id="GO:0016831">
    <property type="term" value="F:carboxy-lyase activity"/>
    <property type="evidence" value="ECO:0007669"/>
    <property type="project" value="InterPro"/>
</dbReference>
<dbReference type="PANTHER" id="PTHR21240">
    <property type="entry name" value="2-AMINO-3-CARBOXYLMUCONATE-6-SEMIALDEHYDE DECARBOXYLASE"/>
    <property type="match status" value="1"/>
</dbReference>
<dbReference type="RefSeq" id="WP_122629861.1">
    <property type="nucleotide sequence ID" value="NZ_UPPP01000105.1"/>
</dbReference>
<protein>
    <submittedName>
        <fullName evidence="3">Amidohydrolase</fullName>
    </submittedName>
</protein>